<evidence type="ECO:0000313" key="2">
    <source>
        <dbReference type="Proteomes" id="UP000541444"/>
    </source>
</evidence>
<dbReference type="AlphaFoldDB" id="A0A7J7LEW0"/>
<accession>A0A7J7LEW0</accession>
<keyword evidence="2" id="KW-1185">Reference proteome</keyword>
<sequence>MRSSIFSPFFLSSKIYHDIRASSIQSASAPQSDSSTEEDDLKSDLRVLAAGCCYKFRAATTGYGGLIAKFGGDIKGSGELQAVGINFRILFLMALHVRWSILELSFAKGCDLVHVAAITRRKYWITRFN</sequence>
<dbReference type="EMBL" id="JACGCM010002330">
    <property type="protein sequence ID" value="KAF6141206.1"/>
    <property type="molecule type" value="Genomic_DNA"/>
</dbReference>
<reference evidence="1 2" key="1">
    <citation type="journal article" date="2020" name="IScience">
        <title>Genome Sequencing of the Endangered Kingdonia uniflora (Circaeasteraceae, Ranunculales) Reveals Potential Mechanisms of Evolutionary Specialization.</title>
        <authorList>
            <person name="Sun Y."/>
            <person name="Deng T."/>
            <person name="Zhang A."/>
            <person name="Moore M.J."/>
            <person name="Landis J.B."/>
            <person name="Lin N."/>
            <person name="Zhang H."/>
            <person name="Zhang X."/>
            <person name="Huang J."/>
            <person name="Zhang X."/>
            <person name="Sun H."/>
            <person name="Wang H."/>
        </authorList>
    </citation>
    <scope>NUCLEOTIDE SEQUENCE [LARGE SCALE GENOMIC DNA]</scope>
    <source>
        <strain evidence="1">TB1705</strain>
        <tissue evidence="1">Leaf</tissue>
    </source>
</reference>
<gene>
    <name evidence="1" type="ORF">GIB67_036223</name>
</gene>
<comment type="caution">
    <text evidence="1">The sequence shown here is derived from an EMBL/GenBank/DDBJ whole genome shotgun (WGS) entry which is preliminary data.</text>
</comment>
<organism evidence="1 2">
    <name type="scientific">Kingdonia uniflora</name>
    <dbReference type="NCBI Taxonomy" id="39325"/>
    <lineage>
        <taxon>Eukaryota</taxon>
        <taxon>Viridiplantae</taxon>
        <taxon>Streptophyta</taxon>
        <taxon>Embryophyta</taxon>
        <taxon>Tracheophyta</taxon>
        <taxon>Spermatophyta</taxon>
        <taxon>Magnoliopsida</taxon>
        <taxon>Ranunculales</taxon>
        <taxon>Circaeasteraceae</taxon>
        <taxon>Kingdonia</taxon>
    </lineage>
</organism>
<name>A0A7J7LEW0_9MAGN</name>
<evidence type="ECO:0000313" key="1">
    <source>
        <dbReference type="EMBL" id="KAF6141206.1"/>
    </source>
</evidence>
<protein>
    <submittedName>
        <fullName evidence="1">Uncharacterized protein</fullName>
    </submittedName>
</protein>
<dbReference type="Proteomes" id="UP000541444">
    <property type="component" value="Unassembled WGS sequence"/>
</dbReference>
<proteinExistence type="predicted"/>